<evidence type="ECO:0000313" key="4">
    <source>
        <dbReference type="Proteomes" id="UP000036987"/>
    </source>
</evidence>
<sequence>MAVMGSCWRLIVEYCVIPPGQLKWDLLGYYINPVVLVFCQFFLFGRFVTKLLYYPVIACRYGAVALLRFLTIIARKLVLIMELDDESIARLYGVQEDRRRWFDLVIPTGDEDFDDEGFFHRIVLFECPSNPPPPPPPPPSRPPSPPSLPPPPPTVRSTDSLLLLEQYEPDEDDDERQDTVLMDDRKETAETDEFYEEYTKNMKVFDHRNDYGISALSFLLNMDMRNLSLLEKMGNEMYTIHNSMIREMTRELFDDLEMIYVGQICLSWDVLGQQYRRVRTFARGDIAGFFYGDVAGEFQKFQVFLERFTESSRLEGTRFLNYIQTRVSNNNLLQVPNVPGFVEDEGDLRNDRVVARITAQDLLNVMKRSMVTFKDFLEEDRSGVRSPGKFRRQLLSVDSPVENPNDLELFVTLSKQVNKKEIELRNLQREKKSRSGSWWRMKKKKMGGEEGDEEEDGEKTDELLIFNVIETKLLSRVLKLSNISTKQLRWCQQKLQNLVEVRNGVMVASSPSNGFFSFFPYL</sequence>
<dbReference type="PANTHER" id="PTHR46741:SF7">
    <property type="entry name" value="TRANSMEMBRANE PROTEIN"/>
    <property type="match status" value="1"/>
</dbReference>
<comment type="caution">
    <text evidence="3">The sequence shown here is derived from an EMBL/GenBank/DDBJ whole genome shotgun (WGS) entry which is preliminary data.</text>
</comment>
<dbReference type="Pfam" id="PF07891">
    <property type="entry name" value="DUF1666"/>
    <property type="match status" value="1"/>
</dbReference>
<keyword evidence="2" id="KW-0472">Membrane</keyword>
<evidence type="ECO:0000256" key="2">
    <source>
        <dbReference type="SAM" id="Phobius"/>
    </source>
</evidence>
<evidence type="ECO:0000313" key="3">
    <source>
        <dbReference type="EMBL" id="KMZ71064.1"/>
    </source>
</evidence>
<feature type="compositionally biased region" description="Pro residues" evidence="1">
    <location>
        <begin position="129"/>
        <end position="154"/>
    </location>
</feature>
<feature type="region of interest" description="Disordered" evidence="1">
    <location>
        <begin position="129"/>
        <end position="157"/>
    </location>
</feature>
<feature type="transmembrane region" description="Helical" evidence="2">
    <location>
        <begin position="51"/>
        <end position="74"/>
    </location>
</feature>
<dbReference type="AlphaFoldDB" id="A0A0K9PQ26"/>
<dbReference type="SUPFAM" id="SSF101447">
    <property type="entry name" value="Formin homology 2 domain (FH2 domain)"/>
    <property type="match status" value="1"/>
</dbReference>
<dbReference type="PANTHER" id="PTHR46741">
    <property type="entry name" value="OS09G0413600 PROTEIN"/>
    <property type="match status" value="1"/>
</dbReference>
<dbReference type="Proteomes" id="UP000036987">
    <property type="component" value="Unassembled WGS sequence"/>
</dbReference>
<dbReference type="OrthoDB" id="762807at2759"/>
<keyword evidence="2" id="KW-0812">Transmembrane</keyword>
<keyword evidence="2" id="KW-1133">Transmembrane helix</keyword>
<gene>
    <name evidence="3" type="ORF">ZOSMA_189G00250</name>
</gene>
<evidence type="ECO:0000256" key="1">
    <source>
        <dbReference type="SAM" id="MobiDB-lite"/>
    </source>
</evidence>
<feature type="transmembrane region" description="Helical" evidence="2">
    <location>
        <begin position="27"/>
        <end position="44"/>
    </location>
</feature>
<keyword evidence="4" id="KW-1185">Reference proteome</keyword>
<proteinExistence type="predicted"/>
<organism evidence="3 4">
    <name type="scientific">Zostera marina</name>
    <name type="common">Eelgrass</name>
    <dbReference type="NCBI Taxonomy" id="29655"/>
    <lineage>
        <taxon>Eukaryota</taxon>
        <taxon>Viridiplantae</taxon>
        <taxon>Streptophyta</taxon>
        <taxon>Embryophyta</taxon>
        <taxon>Tracheophyta</taxon>
        <taxon>Spermatophyta</taxon>
        <taxon>Magnoliopsida</taxon>
        <taxon>Liliopsida</taxon>
        <taxon>Zosteraceae</taxon>
        <taxon>Zostera</taxon>
    </lineage>
</organism>
<name>A0A0K9PQ26_ZOSMR</name>
<dbReference type="EMBL" id="LFYR01000691">
    <property type="protein sequence ID" value="KMZ71064.1"/>
    <property type="molecule type" value="Genomic_DNA"/>
</dbReference>
<protein>
    <submittedName>
        <fullName evidence="3">Uncharacterized protein</fullName>
    </submittedName>
</protein>
<reference evidence="4" key="1">
    <citation type="journal article" date="2016" name="Nature">
        <title>The genome of the seagrass Zostera marina reveals angiosperm adaptation to the sea.</title>
        <authorList>
            <person name="Olsen J.L."/>
            <person name="Rouze P."/>
            <person name="Verhelst B."/>
            <person name="Lin Y.-C."/>
            <person name="Bayer T."/>
            <person name="Collen J."/>
            <person name="Dattolo E."/>
            <person name="De Paoli E."/>
            <person name="Dittami S."/>
            <person name="Maumus F."/>
            <person name="Michel G."/>
            <person name="Kersting A."/>
            <person name="Lauritano C."/>
            <person name="Lohaus R."/>
            <person name="Toepel M."/>
            <person name="Tonon T."/>
            <person name="Vanneste K."/>
            <person name="Amirebrahimi M."/>
            <person name="Brakel J."/>
            <person name="Bostroem C."/>
            <person name="Chovatia M."/>
            <person name="Grimwood J."/>
            <person name="Jenkins J.W."/>
            <person name="Jueterbock A."/>
            <person name="Mraz A."/>
            <person name="Stam W.T."/>
            <person name="Tice H."/>
            <person name="Bornberg-Bauer E."/>
            <person name="Green P.J."/>
            <person name="Pearson G.A."/>
            <person name="Procaccini G."/>
            <person name="Duarte C.M."/>
            <person name="Schmutz J."/>
            <person name="Reusch T.B.H."/>
            <person name="Van de Peer Y."/>
        </authorList>
    </citation>
    <scope>NUCLEOTIDE SEQUENCE [LARGE SCALE GENOMIC DNA]</scope>
    <source>
        <strain evidence="4">cv. Finnish</strain>
    </source>
</reference>
<accession>A0A0K9PQ26</accession>
<dbReference type="InterPro" id="IPR012870">
    <property type="entry name" value="DUF1666"/>
</dbReference>